<dbReference type="Proteomes" id="UP001521785">
    <property type="component" value="Unassembled WGS sequence"/>
</dbReference>
<protein>
    <submittedName>
        <fullName evidence="2">Uncharacterized protein</fullName>
    </submittedName>
</protein>
<keyword evidence="3" id="KW-1185">Reference proteome</keyword>
<evidence type="ECO:0000313" key="2">
    <source>
        <dbReference type="EMBL" id="KAL1610419.1"/>
    </source>
</evidence>
<evidence type="ECO:0000256" key="1">
    <source>
        <dbReference type="SAM" id="SignalP"/>
    </source>
</evidence>
<feature type="chain" id="PRO_5046813161" evidence="1">
    <location>
        <begin position="20"/>
        <end position="83"/>
    </location>
</feature>
<feature type="signal peptide" evidence="1">
    <location>
        <begin position="1"/>
        <end position="19"/>
    </location>
</feature>
<sequence>MRILSFLSCLLAAGGPAAALALPSPIGHDASSAAEAHLEERQASSYWLETIQKQGRAAFNANPAAYKVFRNVKDYGAKGITRK</sequence>
<name>A0ABR3S158_9PLEO</name>
<dbReference type="InterPro" id="IPR012334">
    <property type="entry name" value="Pectin_lyas_fold"/>
</dbReference>
<reference evidence="2 3" key="1">
    <citation type="submission" date="2024-02" db="EMBL/GenBank/DDBJ databases">
        <title>De novo assembly and annotation of 12 fungi associated with fruit tree decline syndrome in Ontario, Canada.</title>
        <authorList>
            <person name="Sulman M."/>
            <person name="Ellouze W."/>
            <person name="Ilyukhin E."/>
        </authorList>
    </citation>
    <scope>NUCLEOTIDE SEQUENCE [LARGE SCALE GENOMIC DNA]</scope>
    <source>
        <strain evidence="2 3">M42-189</strain>
    </source>
</reference>
<keyword evidence="1" id="KW-0732">Signal</keyword>
<evidence type="ECO:0000313" key="3">
    <source>
        <dbReference type="Proteomes" id="UP001521785"/>
    </source>
</evidence>
<organism evidence="2 3">
    <name type="scientific">Paraconiothyrium brasiliense</name>
    <dbReference type="NCBI Taxonomy" id="300254"/>
    <lineage>
        <taxon>Eukaryota</taxon>
        <taxon>Fungi</taxon>
        <taxon>Dikarya</taxon>
        <taxon>Ascomycota</taxon>
        <taxon>Pezizomycotina</taxon>
        <taxon>Dothideomycetes</taxon>
        <taxon>Pleosporomycetidae</taxon>
        <taxon>Pleosporales</taxon>
        <taxon>Massarineae</taxon>
        <taxon>Didymosphaeriaceae</taxon>
        <taxon>Paraconiothyrium</taxon>
    </lineage>
</organism>
<comment type="caution">
    <text evidence="2">The sequence shown here is derived from an EMBL/GenBank/DDBJ whole genome shotgun (WGS) entry which is preliminary data.</text>
</comment>
<gene>
    <name evidence="2" type="ORF">SLS60_002086</name>
</gene>
<dbReference type="EMBL" id="JAKJXO020000002">
    <property type="protein sequence ID" value="KAL1610419.1"/>
    <property type="molecule type" value="Genomic_DNA"/>
</dbReference>
<dbReference type="Gene3D" id="2.160.20.10">
    <property type="entry name" value="Single-stranded right-handed beta-helix, Pectin lyase-like"/>
    <property type="match status" value="1"/>
</dbReference>
<proteinExistence type="predicted"/>
<accession>A0ABR3S158</accession>